<protein>
    <recommendedName>
        <fullName evidence="3">AMP-dependent synthetase/ligase domain-containing protein</fullName>
    </recommendedName>
</protein>
<evidence type="ECO:0000256" key="2">
    <source>
        <dbReference type="ARBA" id="ARBA00022598"/>
    </source>
</evidence>
<dbReference type="SUPFAM" id="SSF56801">
    <property type="entry name" value="Acetyl-CoA synthetase-like"/>
    <property type="match status" value="1"/>
</dbReference>
<reference evidence="4" key="2">
    <citation type="journal article" date="2023" name="Microbiol Resour">
        <title>Decontamination and Annotation of the Draft Genome Sequence of the Oomycete Lagenidium giganteum ARSEF 373.</title>
        <authorList>
            <person name="Morgan W.R."/>
            <person name="Tartar A."/>
        </authorList>
    </citation>
    <scope>NUCLEOTIDE SEQUENCE</scope>
    <source>
        <strain evidence="4">ARSEF 373</strain>
    </source>
</reference>
<name>A0AAV2Z971_9STRA</name>
<dbReference type="Pfam" id="PF00501">
    <property type="entry name" value="AMP-binding"/>
    <property type="match status" value="1"/>
</dbReference>
<dbReference type="PANTHER" id="PTHR24096">
    <property type="entry name" value="LONG-CHAIN-FATTY-ACID--COA LIGASE"/>
    <property type="match status" value="1"/>
</dbReference>
<reference evidence="4" key="1">
    <citation type="submission" date="2022-11" db="EMBL/GenBank/DDBJ databases">
        <authorList>
            <person name="Morgan W.R."/>
            <person name="Tartar A."/>
        </authorList>
    </citation>
    <scope>NUCLEOTIDE SEQUENCE</scope>
    <source>
        <strain evidence="4">ARSEF 373</strain>
    </source>
</reference>
<keyword evidence="5" id="KW-1185">Reference proteome</keyword>
<comment type="caution">
    <text evidence="4">The sequence shown here is derived from an EMBL/GenBank/DDBJ whole genome shotgun (WGS) entry which is preliminary data.</text>
</comment>
<gene>
    <name evidence="4" type="ORF">N0F65_007199</name>
</gene>
<evidence type="ECO:0000256" key="1">
    <source>
        <dbReference type="ARBA" id="ARBA00006432"/>
    </source>
</evidence>
<evidence type="ECO:0000259" key="3">
    <source>
        <dbReference type="Pfam" id="PF00501"/>
    </source>
</evidence>
<dbReference type="PANTHER" id="PTHR24096:SF149">
    <property type="entry name" value="AMP-BINDING DOMAIN-CONTAINING PROTEIN-RELATED"/>
    <property type="match status" value="1"/>
</dbReference>
<evidence type="ECO:0000313" key="4">
    <source>
        <dbReference type="EMBL" id="DBA02380.1"/>
    </source>
</evidence>
<evidence type="ECO:0000313" key="5">
    <source>
        <dbReference type="Proteomes" id="UP001146120"/>
    </source>
</evidence>
<keyword evidence="2" id="KW-0436">Ligase</keyword>
<dbReference type="EMBL" id="DAKRPA010000032">
    <property type="protein sequence ID" value="DBA02380.1"/>
    <property type="molecule type" value="Genomic_DNA"/>
</dbReference>
<dbReference type="AlphaFoldDB" id="A0AAV2Z971"/>
<dbReference type="InterPro" id="IPR042099">
    <property type="entry name" value="ANL_N_sf"/>
</dbReference>
<dbReference type="InterPro" id="IPR000873">
    <property type="entry name" value="AMP-dep_synth/lig_dom"/>
</dbReference>
<dbReference type="Gene3D" id="3.40.50.12780">
    <property type="entry name" value="N-terminal domain of ligase-like"/>
    <property type="match status" value="1"/>
</dbReference>
<comment type="similarity">
    <text evidence="1">Belongs to the ATP-dependent AMP-binding enzyme family.</text>
</comment>
<dbReference type="Proteomes" id="UP001146120">
    <property type="component" value="Unassembled WGS sequence"/>
</dbReference>
<accession>A0AAV2Z971</accession>
<proteinExistence type="inferred from homology"/>
<organism evidence="4 5">
    <name type="scientific">Lagenidium giganteum</name>
    <dbReference type="NCBI Taxonomy" id="4803"/>
    <lineage>
        <taxon>Eukaryota</taxon>
        <taxon>Sar</taxon>
        <taxon>Stramenopiles</taxon>
        <taxon>Oomycota</taxon>
        <taxon>Peronosporomycetes</taxon>
        <taxon>Pythiales</taxon>
        <taxon>Pythiaceae</taxon>
    </lineage>
</organism>
<dbReference type="GO" id="GO:0016405">
    <property type="term" value="F:CoA-ligase activity"/>
    <property type="evidence" value="ECO:0007669"/>
    <property type="project" value="TreeGrafter"/>
</dbReference>
<sequence>MTLTFGIRNGQLMLVTPLDGSADDATIQASVEIIRGGLKASCLPHGLELYRRAGILPRSAFVLVLSNDRTSVACLLAAMAMQCVCVLVGANRVALLEHVQQQTGLRTVVTVKHAEDCVHVVSNASDDEAPLMPWASDPAIADDGCVCILTSGTVGDPKIVVSTWESMRLQGQCTQQELFPDKPARVTCETSISHAYSINAVFALYMSKVDQDCELCFTNSTAALYEHLVERTDKISILFGTPATLTVLCALPPKKLYVDVPFCAGSRLAVQLFNQVRDRFGIQPMQNYGSSETGCICAWGLFQRSNEQEAAMMATEASLSYVGYAWPGVQVSIDDATNEIRVRTPWHSLGYVSEKQLQANDGGFHHTADTGTLRADDSGSVRSCGAVWVGSRIRAPLRIQTSSDVREVSPSTLEALLTQDHSEITDALAILPRNPSTMSACRVRVVLRDPQSSQSPASIAEWCSAKLGVPVNCIEVELVKQLPCSPAGKLIYN</sequence>
<feature type="domain" description="AMP-dependent synthetase/ligase" evidence="3">
    <location>
        <begin position="52"/>
        <end position="342"/>
    </location>
</feature>